<organism evidence="8 9">
    <name type="scientific">Biomphalaria glabrata</name>
    <name type="common">Bloodfluke planorb</name>
    <name type="synonym">Freshwater snail</name>
    <dbReference type="NCBI Taxonomy" id="6526"/>
    <lineage>
        <taxon>Eukaryota</taxon>
        <taxon>Metazoa</taxon>
        <taxon>Spiralia</taxon>
        <taxon>Lophotrochozoa</taxon>
        <taxon>Mollusca</taxon>
        <taxon>Gastropoda</taxon>
        <taxon>Heterobranchia</taxon>
        <taxon>Euthyneura</taxon>
        <taxon>Panpulmonata</taxon>
        <taxon>Hygrophila</taxon>
        <taxon>Lymnaeoidea</taxon>
        <taxon>Planorbidae</taxon>
        <taxon>Biomphalaria</taxon>
    </lineage>
</organism>
<dbReference type="GO" id="GO:0016301">
    <property type="term" value="F:kinase activity"/>
    <property type="evidence" value="ECO:0007669"/>
    <property type="project" value="UniProtKB-KW"/>
</dbReference>
<proteinExistence type="predicted"/>
<dbReference type="InterPro" id="IPR011583">
    <property type="entry name" value="Chitinase_II/V-like_cat"/>
</dbReference>
<dbReference type="PROSITE" id="PS51910">
    <property type="entry name" value="GH18_2"/>
    <property type="match status" value="1"/>
</dbReference>
<keyword evidence="4 5" id="KW-0326">Glycosidase</keyword>
<dbReference type="InterPro" id="IPR017853">
    <property type="entry name" value="GH"/>
</dbReference>
<dbReference type="FunFam" id="3.10.50.10:FF:000001">
    <property type="entry name" value="Chitinase 3-like 1"/>
    <property type="match status" value="1"/>
</dbReference>
<keyword evidence="1" id="KW-0732">Signal</keyword>
<keyword evidence="8" id="KW-1185">Reference proteome</keyword>
<evidence type="ECO:0000256" key="4">
    <source>
        <dbReference type="ARBA" id="ARBA00023295"/>
    </source>
</evidence>
<dbReference type="SUPFAM" id="SSF51445">
    <property type="entry name" value="(Trans)glycosidases"/>
    <property type="match status" value="1"/>
</dbReference>
<dbReference type="GO" id="GO:0005576">
    <property type="term" value="C:extracellular region"/>
    <property type="evidence" value="ECO:0007669"/>
    <property type="project" value="TreeGrafter"/>
</dbReference>
<dbReference type="PANTHER" id="PTHR11177:SF317">
    <property type="entry name" value="CHITINASE 12-RELATED"/>
    <property type="match status" value="1"/>
</dbReference>
<evidence type="ECO:0000313" key="8">
    <source>
        <dbReference type="Proteomes" id="UP001165740"/>
    </source>
</evidence>
<feature type="region of interest" description="Disordered" evidence="6">
    <location>
        <begin position="302"/>
        <end position="330"/>
    </location>
</feature>
<dbReference type="GO" id="GO:0004568">
    <property type="term" value="F:chitinase activity"/>
    <property type="evidence" value="ECO:0007669"/>
    <property type="project" value="UniProtKB-ARBA"/>
</dbReference>
<evidence type="ECO:0000256" key="1">
    <source>
        <dbReference type="ARBA" id="ARBA00022729"/>
    </source>
</evidence>
<dbReference type="Proteomes" id="UP001165740">
    <property type="component" value="Chromosome 2"/>
</dbReference>
<reference evidence="9" key="1">
    <citation type="submission" date="2025-08" db="UniProtKB">
        <authorList>
            <consortium name="RefSeq"/>
        </authorList>
    </citation>
    <scope>IDENTIFICATION</scope>
</reference>
<dbReference type="FunFam" id="3.20.20.80:FF:000007">
    <property type="entry name" value="Acidic mammalian chitinase"/>
    <property type="match status" value="1"/>
</dbReference>
<dbReference type="Gene3D" id="3.10.50.10">
    <property type="match status" value="1"/>
</dbReference>
<keyword evidence="3" id="KW-1015">Disulfide bond</keyword>
<sequence>MTLFCIENITLRFRDITNIFVVFALTICIQPTRMEVSSNTRDINSYVQHNCSRSIPCVQSKKYIIACPPGLTNHTLIIYCKLAQECWHKKAPDLLQVKFNSSVHQKIPLQLNKIHSKSNENVCKRIRTVKLLVNKTLTKLPTINTYRILPITKIYTKLSTKNTNTNIFKKETTNILGYNDNQNANNLKNTRVYIKNNLNKIANNFSHPFHTKTAKIKLTNFINNKSRLQTSLQVFSNEHYLKNMSFDEKYKLVNYLPTNVSYRHRFHCNHGKKNCLLKINGRKFHIDYRLNSNDTNKKLYGNPYNLNKDIQGKSDKMKKNKRKLKNSQNKSYNVQNKFYNAQSKSNYLRNKLYNTQRNSQNVQNKFYNAQSTSHNVPKTFYNTRSKFHKQLTISNNGQSKYFNDNAPSKSNYGLSRLYNGQSKSNYGPSRLYNGQSKSYSGQSKLYNGQSKSYSGQNKLYNGQSKSYSGQSKLYNGQSKSYSGQNKLYNGQSKSYSGQSKLYNGQSRSNAHIIFFNGQTKFFRAKNTFHNAQVNMYNVLNTLDNGHSRFYSAQINPPNANSKIYNAWEKSYNSQGKFYNTLNKLYNASNKFYNAERKSYGTYSITNKTQGKLRNSKKIHKAQSLYNNHSNTNYNVTNKNKTYSKKKTSQLMVCYYTNWAQYRRGQAQFLPEDIDVNLCTHIHYAFAYISNDSSMSTSEWNDENTQSSLAMYKRVTKIKQKNPSIKILLSVGGWDLLSQPFSLMVSTKERKHIFIQSAIALLRKWNFDGLDIDWEYPAHRGSPADDKERFTLLAQDIMKAFKIESQSTGQSRLLLSAAVAACKDIVDKAYEISLISKVFDYINLMSYDFYGSWDNATGHVSPLYPPNQTVDETEIYYNLHFATNYWVNQGLPREKLVVGLITYGRSFTLKSPNLSGLKAPVKGPGVAGEYTRYEGILSFYEIYKMIQNGGKVRRLDNQMVPYMVYNNQWVAYEDSQSLIEKAKYIKRNHFAGVMIWALDMDDFNGAFTGQGAYPLTKAVRSIVG</sequence>
<feature type="region of interest" description="Disordered" evidence="6">
    <location>
        <begin position="412"/>
        <end position="489"/>
    </location>
</feature>
<dbReference type="GeneID" id="106056023"/>
<dbReference type="PANTHER" id="PTHR11177">
    <property type="entry name" value="CHITINASE"/>
    <property type="match status" value="1"/>
</dbReference>
<evidence type="ECO:0000256" key="2">
    <source>
        <dbReference type="ARBA" id="ARBA00022801"/>
    </source>
</evidence>
<dbReference type="InterPro" id="IPR001579">
    <property type="entry name" value="Glyco_hydro_18_chit_AS"/>
</dbReference>
<dbReference type="InterPro" id="IPR001223">
    <property type="entry name" value="Glyco_hydro18_cat"/>
</dbReference>
<evidence type="ECO:0000256" key="5">
    <source>
        <dbReference type="RuleBase" id="RU000489"/>
    </source>
</evidence>
<keyword evidence="9" id="KW-0418">Kinase</keyword>
<dbReference type="AlphaFoldDB" id="A0A9W2ZL80"/>
<evidence type="ECO:0000256" key="3">
    <source>
        <dbReference type="ARBA" id="ARBA00023157"/>
    </source>
</evidence>
<dbReference type="OrthoDB" id="76388at2759"/>
<gene>
    <name evidence="9" type="primary">LOC106056023</name>
</gene>
<accession>A0A9W2ZL80</accession>
<dbReference type="Pfam" id="PF00704">
    <property type="entry name" value="Glyco_hydro_18"/>
    <property type="match status" value="1"/>
</dbReference>
<dbReference type="InterPro" id="IPR050314">
    <property type="entry name" value="Glycosyl_Hydrlase_18"/>
</dbReference>
<keyword evidence="9" id="KW-0808">Transferase</keyword>
<dbReference type="GO" id="GO:0006032">
    <property type="term" value="P:chitin catabolic process"/>
    <property type="evidence" value="ECO:0007669"/>
    <property type="project" value="UniProtKB-ARBA"/>
</dbReference>
<dbReference type="SMART" id="SM00636">
    <property type="entry name" value="Glyco_18"/>
    <property type="match status" value="1"/>
</dbReference>
<keyword evidence="2 5" id="KW-0378">Hydrolase</keyword>
<evidence type="ECO:0000313" key="9">
    <source>
        <dbReference type="RefSeq" id="XP_055875694.1"/>
    </source>
</evidence>
<dbReference type="GO" id="GO:0005975">
    <property type="term" value="P:carbohydrate metabolic process"/>
    <property type="evidence" value="ECO:0007669"/>
    <property type="project" value="InterPro"/>
</dbReference>
<dbReference type="PROSITE" id="PS01095">
    <property type="entry name" value="GH18_1"/>
    <property type="match status" value="1"/>
</dbReference>
<dbReference type="Gene3D" id="3.20.20.80">
    <property type="entry name" value="Glycosidases"/>
    <property type="match status" value="1"/>
</dbReference>
<dbReference type="GO" id="GO:0008061">
    <property type="term" value="F:chitin binding"/>
    <property type="evidence" value="ECO:0007669"/>
    <property type="project" value="InterPro"/>
</dbReference>
<protein>
    <submittedName>
        <fullName evidence="9">Probable serine/threonine-protein kinase MARK-A isoform X1</fullName>
    </submittedName>
</protein>
<dbReference type="SUPFAM" id="SSF54556">
    <property type="entry name" value="Chitinase insertion domain"/>
    <property type="match status" value="1"/>
</dbReference>
<evidence type="ECO:0000259" key="7">
    <source>
        <dbReference type="PROSITE" id="PS51910"/>
    </source>
</evidence>
<dbReference type="InterPro" id="IPR029070">
    <property type="entry name" value="Chitinase_insertion_sf"/>
</dbReference>
<evidence type="ECO:0000256" key="6">
    <source>
        <dbReference type="SAM" id="MobiDB-lite"/>
    </source>
</evidence>
<name>A0A9W2ZL80_BIOGL</name>
<dbReference type="CDD" id="cd02872">
    <property type="entry name" value="GH18_chitolectin_chitotriosidase"/>
    <property type="match status" value="1"/>
</dbReference>
<dbReference type="RefSeq" id="XP_055875694.1">
    <property type="nucleotide sequence ID" value="XM_056019719.1"/>
</dbReference>
<feature type="domain" description="GH18" evidence="7">
    <location>
        <begin position="649"/>
        <end position="1023"/>
    </location>
</feature>